<accession>A0A383F0C6</accession>
<evidence type="ECO:0000313" key="1">
    <source>
        <dbReference type="EMBL" id="SVE62123.1"/>
    </source>
</evidence>
<dbReference type="EMBL" id="UINC01230129">
    <property type="protein sequence ID" value="SVE62123.1"/>
    <property type="molecule type" value="Genomic_DNA"/>
</dbReference>
<protein>
    <submittedName>
        <fullName evidence="1">Uncharacterized protein</fullName>
    </submittedName>
</protein>
<gene>
    <name evidence="1" type="ORF">METZ01_LOCUS514977</name>
</gene>
<organism evidence="1">
    <name type="scientific">marine metagenome</name>
    <dbReference type="NCBI Taxonomy" id="408172"/>
    <lineage>
        <taxon>unclassified sequences</taxon>
        <taxon>metagenomes</taxon>
        <taxon>ecological metagenomes</taxon>
    </lineage>
</organism>
<sequence>MIIAFYFLCRKKWNVNGLNHITKTISMNPFLGNVNIQKNHSRIKQIMFYKIHILTHGLTGKDR</sequence>
<reference evidence="1" key="1">
    <citation type="submission" date="2018-05" db="EMBL/GenBank/DDBJ databases">
        <authorList>
            <person name="Lanie J.A."/>
            <person name="Ng W.-L."/>
            <person name="Kazmierczak K.M."/>
            <person name="Andrzejewski T.M."/>
            <person name="Davidsen T.M."/>
            <person name="Wayne K.J."/>
            <person name="Tettelin H."/>
            <person name="Glass J.I."/>
            <person name="Rusch D."/>
            <person name="Podicherti R."/>
            <person name="Tsui H.-C.T."/>
            <person name="Winkler M.E."/>
        </authorList>
    </citation>
    <scope>NUCLEOTIDE SEQUENCE</scope>
</reference>
<dbReference type="AlphaFoldDB" id="A0A383F0C6"/>
<proteinExistence type="predicted"/>
<name>A0A383F0C6_9ZZZZ</name>